<feature type="compositionally biased region" description="Polar residues" evidence="3">
    <location>
        <begin position="260"/>
        <end position="277"/>
    </location>
</feature>
<dbReference type="Pfam" id="PF14559">
    <property type="entry name" value="TPR_19"/>
    <property type="match status" value="1"/>
</dbReference>
<feature type="compositionally biased region" description="Low complexity" evidence="3">
    <location>
        <begin position="423"/>
        <end position="432"/>
    </location>
</feature>
<evidence type="ECO:0000256" key="1">
    <source>
        <dbReference type="PROSITE-ProRule" id="PRU00339"/>
    </source>
</evidence>
<dbReference type="PROSITE" id="PS50293">
    <property type="entry name" value="TPR_REGION"/>
    <property type="match status" value="1"/>
</dbReference>
<feature type="region of interest" description="Disordered" evidence="3">
    <location>
        <begin position="260"/>
        <end position="432"/>
    </location>
</feature>
<organism evidence="4 5">
    <name type="scientific">candidate division LCP-89 bacterium B3_LCP</name>
    <dbReference type="NCBI Taxonomy" id="2012998"/>
    <lineage>
        <taxon>Bacteria</taxon>
        <taxon>Pseudomonadati</taxon>
        <taxon>Bacteria division LCP-89</taxon>
    </lineage>
</organism>
<dbReference type="InterPro" id="IPR011990">
    <property type="entry name" value="TPR-like_helical_dom_sf"/>
</dbReference>
<evidence type="ECO:0000256" key="2">
    <source>
        <dbReference type="SAM" id="Coils"/>
    </source>
</evidence>
<feature type="compositionally biased region" description="Basic and acidic residues" evidence="3">
    <location>
        <begin position="393"/>
        <end position="402"/>
    </location>
</feature>
<feature type="region of interest" description="Disordered" evidence="3">
    <location>
        <begin position="140"/>
        <end position="243"/>
    </location>
</feature>
<accession>A0A532V3V8</accession>
<feature type="repeat" description="TPR" evidence="1">
    <location>
        <begin position="23"/>
        <end position="56"/>
    </location>
</feature>
<sequence>MFDEDAKVKIEIKHLQKQMKKSPLLFARLGECYIQLGDWEKAEKILSSGIEDYPDYVSGLMILGESYLLNGFHSDAEECAIKGLDKDPTHLGLLRLMEKIKKQTEEIDELEKVRERITSIDPLMIPEVISKPAREPAVIAQREEPEGKQETLSSEIGSDQKVVDKETADIALPEPDKDTEVPAETDKLEEKIEVTDQKAGDEETVDITPAESDKNTEPPIEADKLEDEIEAELLSSTDEILAEDDIDAADIDKLINEVTASTNSLNEEGSKSPSTAEGVTEPEEVDALEPGSEKAESDKEPEDESAVDSPPTEDEKEVSSVDVDETEKIIKELTNNGQVETTEELDKIKETETDKVKKAKTKDVPPISEEAVEKPQAPSKVSDSESEDAEVIAEAKEIADAEKVEDDEDPFGLDAKPDDNQTEETSQTIETTQTDEILNDSVKEETSQADVESDENLDKIDEVTAESKRPKKKIATKTLGELYATQKKFDEAIEIYQKLLETDPDNESYQERLADLESRRDNAVSEKME</sequence>
<feature type="compositionally biased region" description="Basic and acidic residues" evidence="3">
    <location>
        <begin position="161"/>
        <end position="201"/>
    </location>
</feature>
<dbReference type="InterPro" id="IPR019734">
    <property type="entry name" value="TPR_rpt"/>
</dbReference>
<comment type="caution">
    <text evidence="4">The sequence shown here is derived from an EMBL/GenBank/DDBJ whole genome shotgun (WGS) entry which is preliminary data.</text>
</comment>
<dbReference type="SMART" id="SM00028">
    <property type="entry name" value="TPR"/>
    <property type="match status" value="3"/>
</dbReference>
<keyword evidence="2" id="KW-0175">Coiled coil</keyword>
<reference evidence="4 5" key="1">
    <citation type="submission" date="2017-06" db="EMBL/GenBank/DDBJ databases">
        <title>Novel microbial phyla capable of carbon fixation and sulfur reduction in deep-sea sediments.</title>
        <authorList>
            <person name="Huang J."/>
            <person name="Baker B."/>
            <person name="Wang Y."/>
        </authorList>
    </citation>
    <scope>NUCLEOTIDE SEQUENCE [LARGE SCALE GENOMIC DNA]</scope>
    <source>
        <strain evidence="4">B3_LCP</strain>
    </source>
</reference>
<keyword evidence="1" id="KW-0802">TPR repeat</keyword>
<name>A0A532V3V8_UNCL8</name>
<dbReference type="AlphaFoldDB" id="A0A532V3V8"/>
<dbReference type="EMBL" id="NJBN01000002">
    <property type="protein sequence ID" value="TKJ41875.1"/>
    <property type="molecule type" value="Genomic_DNA"/>
</dbReference>
<dbReference type="Gene3D" id="1.25.40.10">
    <property type="entry name" value="Tetratricopeptide repeat domain"/>
    <property type="match status" value="2"/>
</dbReference>
<evidence type="ECO:0008006" key="6">
    <source>
        <dbReference type="Google" id="ProtNLM"/>
    </source>
</evidence>
<proteinExistence type="predicted"/>
<dbReference type="SUPFAM" id="SSF48452">
    <property type="entry name" value="TPR-like"/>
    <property type="match status" value="2"/>
</dbReference>
<feature type="compositionally biased region" description="Basic and acidic residues" evidence="3">
    <location>
        <begin position="509"/>
        <end position="529"/>
    </location>
</feature>
<dbReference type="PROSITE" id="PS50005">
    <property type="entry name" value="TPR"/>
    <property type="match status" value="2"/>
</dbReference>
<protein>
    <recommendedName>
        <fullName evidence="6">Tetratricopeptide repeat protein</fullName>
    </recommendedName>
</protein>
<evidence type="ECO:0000256" key="3">
    <source>
        <dbReference type="SAM" id="MobiDB-lite"/>
    </source>
</evidence>
<feature type="region of interest" description="Disordered" evidence="3">
    <location>
        <begin position="502"/>
        <end position="529"/>
    </location>
</feature>
<evidence type="ECO:0000313" key="4">
    <source>
        <dbReference type="EMBL" id="TKJ41875.1"/>
    </source>
</evidence>
<feature type="repeat" description="TPR" evidence="1">
    <location>
        <begin position="473"/>
        <end position="506"/>
    </location>
</feature>
<feature type="compositionally biased region" description="Acidic residues" evidence="3">
    <location>
        <begin position="299"/>
        <end position="316"/>
    </location>
</feature>
<feature type="compositionally biased region" description="Basic and acidic residues" evidence="3">
    <location>
        <begin position="344"/>
        <end position="356"/>
    </location>
</feature>
<dbReference type="Proteomes" id="UP000319619">
    <property type="component" value="Unassembled WGS sequence"/>
</dbReference>
<dbReference type="Pfam" id="PF13428">
    <property type="entry name" value="TPR_14"/>
    <property type="match status" value="1"/>
</dbReference>
<feature type="coiled-coil region" evidence="2">
    <location>
        <begin position="93"/>
        <end position="120"/>
    </location>
</feature>
<gene>
    <name evidence="4" type="ORF">CEE37_04715</name>
</gene>
<evidence type="ECO:0000313" key="5">
    <source>
        <dbReference type="Proteomes" id="UP000319619"/>
    </source>
</evidence>